<proteinExistence type="predicted"/>
<evidence type="ECO:0000313" key="2">
    <source>
        <dbReference type="EMBL" id="MBP2384424.1"/>
    </source>
</evidence>
<dbReference type="Proteomes" id="UP001519290">
    <property type="component" value="Unassembled WGS sequence"/>
</dbReference>
<name>A0ABS4X7I0_9MICO</name>
<evidence type="ECO:0000256" key="1">
    <source>
        <dbReference type="SAM" id="Phobius"/>
    </source>
</evidence>
<keyword evidence="1" id="KW-0812">Transmembrane</keyword>
<sequence length="244" mass="25982">MNQVSVRWVLGVGGALAMVAVLVWGLLENMESIALLAFGVGALFVYVAYTGQQITAFKAGGVEATLADAVTQTLRDPEVPETVKARISDHVQDVALPPPLRRATQQILSRQDQAMKYEADVGEALTRIGGAEWQVADGPNSGPFDFEVQRSRDGAIARVECKWSDEPPSTHQLTQWLRSLERVGPAGIGSLLVTSGKPPGTARHGVVTWGRPDDDDALLVAITNAFAVPQNQTSSDTPTAGLGE</sequence>
<feature type="transmembrane region" description="Helical" evidence="1">
    <location>
        <begin position="33"/>
        <end position="49"/>
    </location>
</feature>
<accession>A0ABS4X7I0</accession>
<keyword evidence="3" id="KW-1185">Reference proteome</keyword>
<organism evidence="2 3">
    <name type="scientific">Brachybacterium sacelli</name>
    <dbReference type="NCBI Taxonomy" id="173364"/>
    <lineage>
        <taxon>Bacteria</taxon>
        <taxon>Bacillati</taxon>
        <taxon>Actinomycetota</taxon>
        <taxon>Actinomycetes</taxon>
        <taxon>Micrococcales</taxon>
        <taxon>Dermabacteraceae</taxon>
        <taxon>Brachybacterium</taxon>
    </lineage>
</organism>
<dbReference type="RefSeq" id="WP_209905268.1">
    <property type="nucleotide sequence ID" value="NZ_BAAAJW010000013.1"/>
</dbReference>
<gene>
    <name evidence="2" type="ORF">JOF43_004413</name>
</gene>
<evidence type="ECO:0000313" key="3">
    <source>
        <dbReference type="Proteomes" id="UP001519290"/>
    </source>
</evidence>
<reference evidence="2 3" key="1">
    <citation type="submission" date="2021-03" db="EMBL/GenBank/DDBJ databases">
        <title>Sequencing the genomes of 1000 actinobacteria strains.</title>
        <authorList>
            <person name="Klenk H.-P."/>
        </authorList>
    </citation>
    <scope>NUCLEOTIDE SEQUENCE [LARGE SCALE GENOMIC DNA]</scope>
    <source>
        <strain evidence="2 3">DSM 14566</strain>
    </source>
</reference>
<feature type="transmembrane region" description="Helical" evidence="1">
    <location>
        <begin position="7"/>
        <end position="27"/>
    </location>
</feature>
<dbReference type="EMBL" id="JAGIOD010000002">
    <property type="protein sequence ID" value="MBP2384424.1"/>
    <property type="molecule type" value="Genomic_DNA"/>
</dbReference>
<protein>
    <recommendedName>
        <fullName evidence="4">Restriction endonuclease type IV Mrr domain-containing protein</fullName>
    </recommendedName>
</protein>
<keyword evidence="1" id="KW-0472">Membrane</keyword>
<evidence type="ECO:0008006" key="4">
    <source>
        <dbReference type="Google" id="ProtNLM"/>
    </source>
</evidence>
<keyword evidence="1" id="KW-1133">Transmembrane helix</keyword>
<comment type="caution">
    <text evidence="2">The sequence shown here is derived from an EMBL/GenBank/DDBJ whole genome shotgun (WGS) entry which is preliminary data.</text>
</comment>